<dbReference type="GO" id="GO:0005737">
    <property type="term" value="C:cytoplasm"/>
    <property type="evidence" value="ECO:0007669"/>
    <property type="project" value="TreeGrafter"/>
</dbReference>
<dbReference type="InterPro" id="IPR013651">
    <property type="entry name" value="ATP-grasp_RimK-type"/>
</dbReference>
<sequence>MNSKKLCSAELLFRAAEKMSLHPEWLEDGSIFAIQVDGSERYINYSISSMNSQLSSSMVGNKNAARLVLARRGFPTMSHLVPTDRTGAQTFLATHKKIVVKPIKGSNSRDVHIVESSKQLDTFDIGKYILEEYAPGRELRYLLLNGEIIGVHESQYGQSVAEDRPLKRISYSHSKWDRTLVSLSIEIAKVFGLRFAAIDFIVGPDGKARILEVNSSPGMKWFHAPTSGPVVDVAHLFLRAMLDDRRAETSTAAGSPAASHVRT</sequence>
<dbReference type="HOGENOM" id="CLU_1056415_0_0_0"/>
<protein>
    <recommendedName>
        <fullName evidence="2">ATP-grasp domain-containing protein</fullName>
    </recommendedName>
</protein>
<feature type="domain" description="ATP-grasp" evidence="2">
    <location>
        <begin position="66"/>
        <end position="242"/>
    </location>
</feature>
<dbReference type="SUPFAM" id="SSF56059">
    <property type="entry name" value="Glutathione synthetase ATP-binding domain-like"/>
    <property type="match status" value="1"/>
</dbReference>
<evidence type="ECO:0000256" key="1">
    <source>
        <dbReference type="PROSITE-ProRule" id="PRU00409"/>
    </source>
</evidence>
<dbReference type="STRING" id="1332188.L336_0454"/>
<dbReference type="RefSeq" id="WP_015641610.1">
    <property type="nucleotide sequence ID" value="NC_021219.1"/>
</dbReference>
<dbReference type="PANTHER" id="PTHR21621:SF0">
    <property type="entry name" value="BETA-CITRYLGLUTAMATE SYNTHASE B-RELATED"/>
    <property type="match status" value="1"/>
</dbReference>
<dbReference type="GO" id="GO:0009432">
    <property type="term" value="P:SOS response"/>
    <property type="evidence" value="ECO:0007669"/>
    <property type="project" value="TreeGrafter"/>
</dbReference>
<dbReference type="OrthoDB" id="9794735at2"/>
<dbReference type="KEGG" id="saal:L336_0454"/>
<evidence type="ECO:0000313" key="3">
    <source>
        <dbReference type="EMBL" id="AGL62160.1"/>
    </source>
</evidence>
<dbReference type="GO" id="GO:0005524">
    <property type="term" value="F:ATP binding"/>
    <property type="evidence" value="ECO:0007669"/>
    <property type="project" value="UniProtKB-UniRule"/>
</dbReference>
<proteinExistence type="predicted"/>
<keyword evidence="4" id="KW-1185">Reference proteome</keyword>
<reference evidence="3 4" key="1">
    <citation type="journal article" date="2013" name="Nat. Biotechnol.">
        <title>Genome sequences of rare, uncultured bacteria obtained by differential coverage binning of multiple metagenomes.</title>
        <authorList>
            <person name="Albertsen M."/>
            <person name="Hugenholtz P."/>
            <person name="Skarshewski A."/>
            <person name="Nielsen K.L."/>
            <person name="Tyson G.W."/>
            <person name="Nielsen P.H."/>
        </authorList>
    </citation>
    <scope>NUCLEOTIDE SEQUENCE [LARGE SCALE GENOMIC DNA]</scope>
    <source>
        <strain evidence="3">TM71</strain>
    </source>
</reference>
<keyword evidence="1" id="KW-0547">Nucleotide-binding</keyword>
<evidence type="ECO:0000313" key="4">
    <source>
        <dbReference type="Proteomes" id="UP000013893"/>
    </source>
</evidence>
<dbReference type="Proteomes" id="UP000013893">
    <property type="component" value="Chromosome"/>
</dbReference>
<dbReference type="PANTHER" id="PTHR21621">
    <property type="entry name" value="RIBOSOMAL PROTEIN S6 MODIFICATION PROTEIN"/>
    <property type="match status" value="1"/>
</dbReference>
<dbReference type="InterPro" id="IPR011761">
    <property type="entry name" value="ATP-grasp"/>
</dbReference>
<keyword evidence="1" id="KW-0067">ATP-binding</keyword>
<dbReference type="EMBL" id="CP005957">
    <property type="protein sequence ID" value="AGL62160.1"/>
    <property type="molecule type" value="Genomic_DNA"/>
</dbReference>
<organism evidence="3 4">
    <name type="scientific">Candidatus Saccharimonas aalborgensis</name>
    <dbReference type="NCBI Taxonomy" id="1332188"/>
    <lineage>
        <taxon>Bacteria</taxon>
        <taxon>Candidatus Saccharimonadota</taxon>
        <taxon>Candidatus Saccharimonadia</taxon>
        <taxon>Candidatus Saccharimonadales</taxon>
        <taxon>Candidatus Saccharimonadaceae</taxon>
        <taxon>Candidatus Saccharimonas</taxon>
    </lineage>
</organism>
<dbReference type="Pfam" id="PF08443">
    <property type="entry name" value="RimK"/>
    <property type="match status" value="1"/>
</dbReference>
<dbReference type="GO" id="GO:0018169">
    <property type="term" value="F:ribosomal S6-glutamic acid ligase activity"/>
    <property type="evidence" value="ECO:0007669"/>
    <property type="project" value="TreeGrafter"/>
</dbReference>
<dbReference type="PROSITE" id="PS50975">
    <property type="entry name" value="ATP_GRASP"/>
    <property type="match status" value="1"/>
</dbReference>
<dbReference type="Gene3D" id="3.30.470.20">
    <property type="entry name" value="ATP-grasp fold, B domain"/>
    <property type="match status" value="1"/>
</dbReference>
<gene>
    <name evidence="3" type="ORF">L336_0454</name>
</gene>
<accession>R4PVB7</accession>
<evidence type="ECO:0000259" key="2">
    <source>
        <dbReference type="PROSITE" id="PS50975"/>
    </source>
</evidence>
<name>R4PVB7_9BACT</name>
<dbReference type="GO" id="GO:0046872">
    <property type="term" value="F:metal ion binding"/>
    <property type="evidence" value="ECO:0007669"/>
    <property type="project" value="InterPro"/>
</dbReference>
<dbReference type="AlphaFoldDB" id="R4PVB7"/>